<evidence type="ECO:0000313" key="4">
    <source>
        <dbReference type="Proteomes" id="UP001183643"/>
    </source>
</evidence>
<dbReference type="RefSeq" id="WP_310370807.1">
    <property type="nucleotide sequence ID" value="NZ_JAVDYB010000001.1"/>
</dbReference>
<accession>A0AAE3YT13</accession>
<evidence type="ECO:0000256" key="1">
    <source>
        <dbReference type="SAM" id="MobiDB-lite"/>
    </source>
</evidence>
<organism evidence="3 4">
    <name type="scientific">Catenuloplanes atrovinosus</name>
    <dbReference type="NCBI Taxonomy" id="137266"/>
    <lineage>
        <taxon>Bacteria</taxon>
        <taxon>Bacillati</taxon>
        <taxon>Actinomycetota</taxon>
        <taxon>Actinomycetes</taxon>
        <taxon>Micromonosporales</taxon>
        <taxon>Micromonosporaceae</taxon>
        <taxon>Catenuloplanes</taxon>
    </lineage>
</organism>
<dbReference type="Proteomes" id="UP001183643">
    <property type="component" value="Unassembled WGS sequence"/>
</dbReference>
<comment type="caution">
    <text evidence="3">The sequence shown here is derived from an EMBL/GenBank/DDBJ whole genome shotgun (WGS) entry which is preliminary data.</text>
</comment>
<dbReference type="EMBL" id="JAVDYB010000001">
    <property type="protein sequence ID" value="MDR7278101.1"/>
    <property type="molecule type" value="Genomic_DNA"/>
</dbReference>
<keyword evidence="4" id="KW-1185">Reference proteome</keyword>
<proteinExistence type="predicted"/>
<feature type="transmembrane region" description="Helical" evidence="2">
    <location>
        <begin position="43"/>
        <end position="65"/>
    </location>
</feature>
<reference evidence="3" key="1">
    <citation type="submission" date="2023-07" db="EMBL/GenBank/DDBJ databases">
        <title>Sequencing the genomes of 1000 actinobacteria strains.</title>
        <authorList>
            <person name="Klenk H.-P."/>
        </authorList>
    </citation>
    <scope>NUCLEOTIDE SEQUENCE</scope>
    <source>
        <strain evidence="3">DSM 44707</strain>
    </source>
</reference>
<evidence type="ECO:0000256" key="2">
    <source>
        <dbReference type="SAM" id="Phobius"/>
    </source>
</evidence>
<dbReference type="AlphaFoldDB" id="A0AAE3YT13"/>
<evidence type="ECO:0000313" key="3">
    <source>
        <dbReference type="EMBL" id="MDR7278101.1"/>
    </source>
</evidence>
<protein>
    <submittedName>
        <fullName evidence="3">Uncharacterized protein</fullName>
    </submittedName>
</protein>
<keyword evidence="2" id="KW-0812">Transmembrane</keyword>
<gene>
    <name evidence="3" type="ORF">J2S41_004879</name>
</gene>
<keyword evidence="2" id="KW-1133">Transmembrane helix</keyword>
<sequence>MTDLDHLPEDLHDDLHAAAGESFGAPDLNSIMAAGHRIRRRRLAAELVAASVIVIAAGVGVTAALPTTEPPRPAAPAPASSTPSDDLYRVVPTGLRQPGGEIVLQVVPAEVQGAGTDIRFGVMAAVRDDTGAMRDLMMTNEVQGSDVEPGFHAVHAPMTVDGTRVPEFGYYAGPAATITGRSAAGTRVEARLAEAEVGADRIVVFWFDPATAGEGEVGDLAATDAAGNALPRGNNVVGHG</sequence>
<name>A0AAE3YT13_9ACTN</name>
<feature type="region of interest" description="Disordered" evidence="1">
    <location>
        <begin position="66"/>
        <end position="86"/>
    </location>
</feature>
<keyword evidence="2" id="KW-0472">Membrane</keyword>